<evidence type="ECO:0000313" key="3">
    <source>
        <dbReference type="Proteomes" id="UP000316079"/>
    </source>
</evidence>
<name>A0A553PWS8_9TELE</name>
<keyword evidence="3" id="KW-1185">Reference proteome</keyword>
<organism evidence="2 3">
    <name type="scientific">Danionella cerebrum</name>
    <dbReference type="NCBI Taxonomy" id="2873325"/>
    <lineage>
        <taxon>Eukaryota</taxon>
        <taxon>Metazoa</taxon>
        <taxon>Chordata</taxon>
        <taxon>Craniata</taxon>
        <taxon>Vertebrata</taxon>
        <taxon>Euteleostomi</taxon>
        <taxon>Actinopterygii</taxon>
        <taxon>Neopterygii</taxon>
        <taxon>Teleostei</taxon>
        <taxon>Ostariophysi</taxon>
        <taxon>Cypriniformes</taxon>
        <taxon>Danionidae</taxon>
        <taxon>Danioninae</taxon>
        <taxon>Danionella</taxon>
    </lineage>
</organism>
<dbReference type="AlphaFoldDB" id="A0A553PWS8"/>
<protein>
    <submittedName>
        <fullName evidence="2">Uncharacterized protein</fullName>
    </submittedName>
</protein>
<comment type="caution">
    <text evidence="2">The sequence shown here is derived from an EMBL/GenBank/DDBJ whole genome shotgun (WGS) entry which is preliminary data.</text>
</comment>
<gene>
    <name evidence="2" type="ORF">DNTS_009454</name>
</gene>
<reference evidence="2 3" key="1">
    <citation type="journal article" date="2019" name="Sci. Data">
        <title>Hybrid genome assembly and annotation of Danionella translucida.</title>
        <authorList>
            <person name="Kadobianskyi M."/>
            <person name="Schulze L."/>
            <person name="Schuelke M."/>
            <person name="Judkewitz B."/>
        </authorList>
    </citation>
    <scope>NUCLEOTIDE SEQUENCE [LARGE SCALE GENOMIC DNA]</scope>
    <source>
        <strain evidence="2 3">Bolton</strain>
    </source>
</reference>
<evidence type="ECO:0000313" key="2">
    <source>
        <dbReference type="EMBL" id="TRY82139.1"/>
    </source>
</evidence>
<accession>A0A553PWS8</accession>
<dbReference type="OrthoDB" id="10063592at2759"/>
<dbReference type="Proteomes" id="UP000316079">
    <property type="component" value="Unassembled WGS sequence"/>
</dbReference>
<sequence length="125" mass="14152">MHSPEPTLLAPPPDSLSDRFPPDYGWMTPGRRSPLPVRVVRKDRLLFDSLTILANHPGLNETLSEHFLPLTHCWWRDGCVFATDGSYIDVSHRDSHTSSPLDSSFESEDPQALYWHEDSKPGTIV</sequence>
<dbReference type="EMBL" id="SRMA01026574">
    <property type="protein sequence ID" value="TRY82139.1"/>
    <property type="molecule type" value="Genomic_DNA"/>
</dbReference>
<proteinExistence type="predicted"/>
<evidence type="ECO:0000256" key="1">
    <source>
        <dbReference type="SAM" id="MobiDB-lite"/>
    </source>
</evidence>
<feature type="region of interest" description="Disordered" evidence="1">
    <location>
        <begin position="1"/>
        <end position="23"/>
    </location>
</feature>